<dbReference type="Gene3D" id="3.20.20.80">
    <property type="entry name" value="Glycosidases"/>
    <property type="match status" value="1"/>
</dbReference>
<evidence type="ECO:0000256" key="2">
    <source>
        <dbReference type="ARBA" id="ARBA00023295"/>
    </source>
</evidence>
<protein>
    <submittedName>
        <fullName evidence="6">Endoglucanase</fullName>
    </submittedName>
</protein>
<feature type="chain" id="PRO_5011979426" evidence="4">
    <location>
        <begin position="25"/>
        <end position="345"/>
    </location>
</feature>
<proteinExistence type="inferred from homology"/>
<dbReference type="SUPFAM" id="SSF51445">
    <property type="entry name" value="(Trans)glycosidases"/>
    <property type="match status" value="1"/>
</dbReference>
<sequence length="345" mass="37180">MRLRLGRGIAGLLALAAMTTTAVAEPCLRGVNLAGAEFGKLPGRLHTDYTYPTKATIDYVAGTGATVIRLPFRWERLQPKLGKPFDPGELAALDEAVATASRAGLAVILDPHNYAYYDEQRIGSDAVPAQDFAAFWSRLAGHYKNEPKLVFSLMNEPYDIHANDWLVDVNLAIAAIRKTGAGNLILVPGTAYTGAHSWTKDLPVGNNSKVMGGVADALDHYAYDFHQYLDADFSGRNAECTGGAEALAGIDRVTAWLKANGKRGFLGEFAASDDPACIAAMTKLVTTINNAKAEWIGWTYWAAGEWWPPDYIFNAQPTDEGDRAQVVALKPLMKAEDASCGAGNQ</sequence>
<keyword evidence="7" id="KW-1185">Reference proteome</keyword>
<evidence type="ECO:0000259" key="5">
    <source>
        <dbReference type="Pfam" id="PF00150"/>
    </source>
</evidence>
<dbReference type="AlphaFoldDB" id="A0A1M4XL91"/>
<dbReference type="EMBL" id="FQUP01000001">
    <property type="protein sequence ID" value="SHE94249.1"/>
    <property type="molecule type" value="Genomic_DNA"/>
</dbReference>
<evidence type="ECO:0000256" key="4">
    <source>
        <dbReference type="SAM" id="SignalP"/>
    </source>
</evidence>
<accession>A0A1M4XL91</accession>
<dbReference type="GO" id="GO:0009251">
    <property type="term" value="P:glucan catabolic process"/>
    <property type="evidence" value="ECO:0007669"/>
    <property type="project" value="TreeGrafter"/>
</dbReference>
<dbReference type="InterPro" id="IPR017853">
    <property type="entry name" value="GH"/>
</dbReference>
<feature type="domain" description="Glycoside hydrolase family 5" evidence="5">
    <location>
        <begin position="45"/>
        <end position="303"/>
    </location>
</feature>
<gene>
    <name evidence="6" type="ORF">SAMN02745157_1283</name>
</gene>
<organism evidence="6 7">
    <name type="scientific">Kaistia soli DSM 19436</name>
    <dbReference type="NCBI Taxonomy" id="1122133"/>
    <lineage>
        <taxon>Bacteria</taxon>
        <taxon>Pseudomonadati</taxon>
        <taxon>Pseudomonadota</taxon>
        <taxon>Alphaproteobacteria</taxon>
        <taxon>Hyphomicrobiales</taxon>
        <taxon>Kaistiaceae</taxon>
        <taxon>Kaistia</taxon>
    </lineage>
</organism>
<dbReference type="GO" id="GO:0004553">
    <property type="term" value="F:hydrolase activity, hydrolyzing O-glycosyl compounds"/>
    <property type="evidence" value="ECO:0007669"/>
    <property type="project" value="InterPro"/>
</dbReference>
<comment type="similarity">
    <text evidence="3">Belongs to the glycosyl hydrolase 5 (cellulase A) family.</text>
</comment>
<dbReference type="PANTHER" id="PTHR34142">
    <property type="entry name" value="ENDO-BETA-1,4-GLUCANASE A"/>
    <property type="match status" value="1"/>
</dbReference>
<evidence type="ECO:0000313" key="6">
    <source>
        <dbReference type="EMBL" id="SHE94249.1"/>
    </source>
</evidence>
<dbReference type="Proteomes" id="UP000184485">
    <property type="component" value="Unassembled WGS sequence"/>
</dbReference>
<name>A0A1M4XL91_9HYPH</name>
<dbReference type="STRING" id="1122133.SAMN02745157_1283"/>
<keyword evidence="1 3" id="KW-0378">Hydrolase</keyword>
<dbReference type="InterPro" id="IPR001547">
    <property type="entry name" value="Glyco_hydro_5"/>
</dbReference>
<dbReference type="Pfam" id="PF00150">
    <property type="entry name" value="Cellulase"/>
    <property type="match status" value="1"/>
</dbReference>
<evidence type="ECO:0000313" key="7">
    <source>
        <dbReference type="Proteomes" id="UP000184485"/>
    </source>
</evidence>
<reference evidence="6 7" key="1">
    <citation type="submission" date="2016-11" db="EMBL/GenBank/DDBJ databases">
        <authorList>
            <person name="Jaros S."/>
            <person name="Januszkiewicz K."/>
            <person name="Wedrychowicz H."/>
        </authorList>
    </citation>
    <scope>NUCLEOTIDE SEQUENCE [LARGE SCALE GENOMIC DNA]</scope>
    <source>
        <strain evidence="6 7">DSM 19436</strain>
    </source>
</reference>
<dbReference type="RefSeq" id="WP_139251339.1">
    <property type="nucleotide sequence ID" value="NZ_FQUP01000001.1"/>
</dbReference>
<evidence type="ECO:0000256" key="1">
    <source>
        <dbReference type="ARBA" id="ARBA00022801"/>
    </source>
</evidence>
<feature type="signal peptide" evidence="4">
    <location>
        <begin position="1"/>
        <end position="24"/>
    </location>
</feature>
<keyword evidence="2 3" id="KW-0326">Glycosidase</keyword>
<keyword evidence="4" id="KW-0732">Signal</keyword>
<dbReference type="PANTHER" id="PTHR34142:SF1">
    <property type="entry name" value="GLYCOSIDE HYDROLASE FAMILY 5 DOMAIN-CONTAINING PROTEIN"/>
    <property type="match status" value="1"/>
</dbReference>
<dbReference type="OrthoDB" id="6769681at2"/>
<evidence type="ECO:0000256" key="3">
    <source>
        <dbReference type="RuleBase" id="RU361153"/>
    </source>
</evidence>